<evidence type="ECO:0000256" key="4">
    <source>
        <dbReference type="ARBA" id="ARBA00022692"/>
    </source>
</evidence>
<accession>A0A923LAJ3</accession>
<proteinExistence type="inferred from homology"/>
<dbReference type="SUPFAM" id="SSF82866">
    <property type="entry name" value="Multidrug efflux transporter AcrB transmembrane domain"/>
    <property type="match status" value="2"/>
</dbReference>
<keyword evidence="5 7" id="KW-1133">Transmembrane helix</keyword>
<dbReference type="GO" id="GO:0005886">
    <property type="term" value="C:plasma membrane"/>
    <property type="evidence" value="ECO:0007669"/>
    <property type="project" value="UniProtKB-SubCell"/>
</dbReference>
<keyword evidence="3" id="KW-1003">Cell membrane</keyword>
<feature type="domain" description="Membrane transport protein MMPL" evidence="8">
    <location>
        <begin position="115"/>
        <end position="339"/>
    </location>
</feature>
<dbReference type="EMBL" id="JACOOR010000002">
    <property type="protein sequence ID" value="MBC5658670.1"/>
    <property type="molecule type" value="Genomic_DNA"/>
</dbReference>
<feature type="transmembrane region" description="Helical" evidence="7">
    <location>
        <begin position="24"/>
        <end position="43"/>
    </location>
</feature>
<name>A0A923LAJ3_9FIRM</name>
<feature type="transmembrane region" description="Helical" evidence="7">
    <location>
        <begin position="728"/>
        <end position="756"/>
    </location>
</feature>
<keyword evidence="10" id="KW-1185">Reference proteome</keyword>
<dbReference type="Proteomes" id="UP000649345">
    <property type="component" value="Unassembled WGS sequence"/>
</dbReference>
<feature type="transmembrane region" description="Helical" evidence="7">
    <location>
        <begin position="167"/>
        <end position="185"/>
    </location>
</feature>
<organism evidence="9 10">
    <name type="scientific">Anaerosacchariphilus hominis</name>
    <dbReference type="NCBI Taxonomy" id="2763017"/>
    <lineage>
        <taxon>Bacteria</taxon>
        <taxon>Bacillati</taxon>
        <taxon>Bacillota</taxon>
        <taxon>Clostridia</taxon>
        <taxon>Lachnospirales</taxon>
        <taxon>Lachnospiraceae</taxon>
        <taxon>Anaerosacchariphilus</taxon>
    </lineage>
</organism>
<evidence type="ECO:0000259" key="8">
    <source>
        <dbReference type="Pfam" id="PF03176"/>
    </source>
</evidence>
<evidence type="ECO:0000313" key="10">
    <source>
        <dbReference type="Proteomes" id="UP000649345"/>
    </source>
</evidence>
<protein>
    <submittedName>
        <fullName evidence="9">MMPL family transporter</fullName>
    </submittedName>
</protein>
<dbReference type="RefSeq" id="WP_186873388.1">
    <property type="nucleotide sequence ID" value="NZ_JACOOR010000002.1"/>
</dbReference>
<feature type="transmembrane region" description="Helical" evidence="7">
    <location>
        <begin position="656"/>
        <end position="681"/>
    </location>
</feature>
<feature type="transmembrane region" description="Helical" evidence="7">
    <location>
        <begin position="340"/>
        <end position="364"/>
    </location>
</feature>
<feature type="transmembrane region" description="Helical" evidence="7">
    <location>
        <begin position="192"/>
        <end position="213"/>
    </location>
</feature>
<evidence type="ECO:0000256" key="6">
    <source>
        <dbReference type="ARBA" id="ARBA00023136"/>
    </source>
</evidence>
<gene>
    <name evidence="9" type="ORF">H8S44_02600</name>
</gene>
<feature type="transmembrane region" description="Helical" evidence="7">
    <location>
        <begin position="259"/>
        <end position="283"/>
    </location>
</feature>
<evidence type="ECO:0000256" key="3">
    <source>
        <dbReference type="ARBA" id="ARBA00022475"/>
    </source>
</evidence>
<evidence type="ECO:0000256" key="5">
    <source>
        <dbReference type="ARBA" id="ARBA00022989"/>
    </source>
</evidence>
<dbReference type="Pfam" id="PF03176">
    <property type="entry name" value="MMPL"/>
    <property type="match status" value="2"/>
</dbReference>
<dbReference type="PANTHER" id="PTHR33406">
    <property type="entry name" value="MEMBRANE PROTEIN MJ1562-RELATED"/>
    <property type="match status" value="1"/>
</dbReference>
<sequence length="829" mass="93045">MEEKKQKKNPMEKIATFIVDKRNLFFLIYVAAFIFSIFAKSWVKVDNELTDYLPETTETRQGLDIMDKNFITYGTSRIMISNITYPQAEALVDQIEAVKGVDQVEFDDSEDHFKGTNALYSITYTDEAESDVSVQALDDIKSLLSDYDVSVAGEVGNDMSVTLAQEINVIMGIVIVIIIIVLLITSQTYAEIPVLLLTFGAAIILNQGTNFIFGEISFVSNSVCSILQLGLSIDYAIIMCHRFSEERENLEPREACITALSKAIIEISSSSLTTMSGLLAMMFMHFQIGFDLGRVLIKAVIFSMIVVFTLMPGLLMLFSKWIDRTHHRKFIPEINGWGKLITKIYPLLMPIFVVAIVFGCYFSNKCPYVFSQNNIDTLNQSETQLEEKKIKKTFGDTNIMALIVPSGHYDKEKAVLEKLETYDQVDYTTGLSNIEVSMDDEDEDGGSSKKSDTYMLTDSLTPRQFAEMTDMDIEQARMIYSAYAVDNEEYGHIINNLDGYGVPLLDMFLFAYDHLDYVNLDQDQVDDLNDLHDQLTKGQDQLQSEKYTRMLISLNLPEEDQETFDFLSTIRQVAEEEYGEDAEIYLVGNSTSDYDLSSSFSQDNLMISILSALFVIIVLLFTFQSVGMPILLIIVIQGSIWINFSVPYLSGTPLFFLGYLVVSSIQMGANIDYAIVIANRYTELKKEMPIKEAIITTLNQAFPTIITSGAILATAGVLIALITTNPAIYGIGVCLGRGTIISMFLVMAILPAILILGDNILERTRFNIKYPERTHSVSGKVHVDGRVRGYISGQIDAEIHGVVDGDIDAMVDVKQIKKLDEEEDEEDDW</sequence>
<reference evidence="9" key="1">
    <citation type="submission" date="2020-08" db="EMBL/GenBank/DDBJ databases">
        <title>Genome public.</title>
        <authorList>
            <person name="Liu C."/>
            <person name="Sun Q."/>
        </authorList>
    </citation>
    <scope>NUCLEOTIDE SEQUENCE</scope>
    <source>
        <strain evidence="9">NSJ-68</strain>
    </source>
</reference>
<dbReference type="PANTHER" id="PTHR33406:SF6">
    <property type="entry name" value="MEMBRANE PROTEIN YDGH-RELATED"/>
    <property type="match status" value="1"/>
</dbReference>
<comment type="similarity">
    <text evidence="2">Belongs to the resistance-nodulation-cell division (RND) (TC 2.A.6) family. MmpL subfamily.</text>
</comment>
<dbReference type="Gene3D" id="1.20.1640.10">
    <property type="entry name" value="Multidrug efflux transporter AcrB transmembrane domain"/>
    <property type="match status" value="2"/>
</dbReference>
<keyword evidence="6 7" id="KW-0472">Membrane</keyword>
<evidence type="ECO:0000313" key="9">
    <source>
        <dbReference type="EMBL" id="MBC5658670.1"/>
    </source>
</evidence>
<evidence type="ECO:0000256" key="2">
    <source>
        <dbReference type="ARBA" id="ARBA00010157"/>
    </source>
</evidence>
<comment type="subcellular location">
    <subcellularLocation>
        <location evidence="1">Cell membrane</location>
        <topology evidence="1">Multi-pass membrane protein</topology>
    </subcellularLocation>
</comment>
<dbReference type="AlphaFoldDB" id="A0A923LAJ3"/>
<comment type="caution">
    <text evidence="9">The sequence shown here is derived from an EMBL/GenBank/DDBJ whole genome shotgun (WGS) entry which is preliminary data.</text>
</comment>
<feature type="transmembrane region" description="Helical" evidence="7">
    <location>
        <begin position="701"/>
        <end position="722"/>
    </location>
</feature>
<keyword evidence="4 7" id="KW-0812">Transmembrane</keyword>
<feature type="domain" description="Membrane transport protein MMPL" evidence="8">
    <location>
        <begin position="514"/>
        <end position="757"/>
    </location>
</feature>
<feature type="transmembrane region" description="Helical" evidence="7">
    <location>
        <begin position="295"/>
        <end position="319"/>
    </location>
</feature>
<dbReference type="InterPro" id="IPR050545">
    <property type="entry name" value="Mycobact_MmpL"/>
</dbReference>
<evidence type="ECO:0000256" key="1">
    <source>
        <dbReference type="ARBA" id="ARBA00004651"/>
    </source>
</evidence>
<evidence type="ECO:0000256" key="7">
    <source>
        <dbReference type="SAM" id="Phobius"/>
    </source>
</evidence>
<dbReference type="InterPro" id="IPR004869">
    <property type="entry name" value="MMPL_dom"/>
</dbReference>